<dbReference type="EMBL" id="JASBWU010000008">
    <property type="protein sequence ID" value="KAJ9119541.1"/>
    <property type="molecule type" value="Genomic_DNA"/>
</dbReference>
<protein>
    <submittedName>
        <fullName evidence="1">Uncharacterized protein</fullName>
    </submittedName>
</protein>
<proteinExistence type="predicted"/>
<gene>
    <name evidence="1" type="ORF">QFC22_003250</name>
</gene>
<evidence type="ECO:0000313" key="2">
    <source>
        <dbReference type="Proteomes" id="UP001243375"/>
    </source>
</evidence>
<accession>A0ACC2X795</accession>
<evidence type="ECO:0000313" key="1">
    <source>
        <dbReference type="EMBL" id="KAJ9119541.1"/>
    </source>
</evidence>
<name>A0ACC2X795_9TREE</name>
<sequence length="161" mass="17281">MSVLRDHEQTSRPAPVRPAEKSDDQTPPAAALPHAARRNVAAIVIQKACREYLERKSIRESKDAPISSAVGCELVKGIEQPSGPCVICLEAPLGDAKPIADTPNAQDVTTLVLNGTEEQNQTALQLGRVPVDCRTFRVTVSSGGHFEGKSNEAIAKLFNSR</sequence>
<dbReference type="Proteomes" id="UP001243375">
    <property type="component" value="Unassembled WGS sequence"/>
</dbReference>
<organism evidence="1 2">
    <name type="scientific">Naganishia vaughanmartiniae</name>
    <dbReference type="NCBI Taxonomy" id="1424756"/>
    <lineage>
        <taxon>Eukaryota</taxon>
        <taxon>Fungi</taxon>
        <taxon>Dikarya</taxon>
        <taxon>Basidiomycota</taxon>
        <taxon>Agaricomycotina</taxon>
        <taxon>Tremellomycetes</taxon>
        <taxon>Filobasidiales</taxon>
        <taxon>Filobasidiaceae</taxon>
        <taxon>Naganishia</taxon>
    </lineage>
</organism>
<reference evidence="1" key="1">
    <citation type="submission" date="2023-04" db="EMBL/GenBank/DDBJ databases">
        <title>Draft Genome sequencing of Naganishia species isolated from polar environments using Oxford Nanopore Technology.</title>
        <authorList>
            <person name="Leo P."/>
            <person name="Venkateswaran K."/>
        </authorList>
    </citation>
    <scope>NUCLEOTIDE SEQUENCE</scope>
    <source>
        <strain evidence="1">MNA-CCFEE 5425</strain>
    </source>
</reference>
<keyword evidence="2" id="KW-1185">Reference proteome</keyword>
<comment type="caution">
    <text evidence="1">The sequence shown here is derived from an EMBL/GenBank/DDBJ whole genome shotgun (WGS) entry which is preliminary data.</text>
</comment>